<accession>A0A263DAV5</accession>
<dbReference type="AlphaFoldDB" id="A0A263DAV5"/>
<dbReference type="InParanoid" id="A0A263DAV5"/>
<dbReference type="SUPFAM" id="SSF48619">
    <property type="entry name" value="Phospholipase A2, PLA2"/>
    <property type="match status" value="1"/>
</dbReference>
<dbReference type="GO" id="GO:0006644">
    <property type="term" value="P:phospholipid metabolic process"/>
    <property type="evidence" value="ECO:0007669"/>
    <property type="project" value="InterPro"/>
</dbReference>
<name>A0A263DAV5_9PSEU</name>
<reference evidence="2 3" key="1">
    <citation type="submission" date="2017-07" db="EMBL/GenBank/DDBJ databases">
        <title>Amycolatopsis antarcticus sp. nov., isolated from the surface of an Antarcticus brown macroalga.</title>
        <authorList>
            <person name="Wang J."/>
            <person name="Leiva S."/>
            <person name="Huang J."/>
            <person name="Huang Y."/>
        </authorList>
    </citation>
    <scope>NUCLEOTIDE SEQUENCE [LARGE SCALE GENOMIC DNA]</scope>
    <source>
        <strain evidence="2 3">AU-G6</strain>
    </source>
</reference>
<dbReference type="Proteomes" id="UP000242444">
    <property type="component" value="Unassembled WGS sequence"/>
</dbReference>
<proteinExistence type="predicted"/>
<dbReference type="GO" id="GO:0004623">
    <property type="term" value="F:phospholipase A2 activity"/>
    <property type="evidence" value="ECO:0007669"/>
    <property type="project" value="InterPro"/>
</dbReference>
<dbReference type="PANTHER" id="PTHR40787">
    <property type="entry name" value="SECRETED PROTEIN"/>
    <property type="match status" value="1"/>
</dbReference>
<evidence type="ECO:0000256" key="1">
    <source>
        <dbReference type="SAM" id="SignalP"/>
    </source>
</evidence>
<feature type="chain" id="PRO_5012921490" evidence="1">
    <location>
        <begin position="33"/>
        <end position="146"/>
    </location>
</feature>
<dbReference type="GO" id="GO:0050482">
    <property type="term" value="P:arachidonate secretion"/>
    <property type="evidence" value="ECO:0007669"/>
    <property type="project" value="InterPro"/>
</dbReference>
<evidence type="ECO:0000313" key="3">
    <source>
        <dbReference type="Proteomes" id="UP000242444"/>
    </source>
</evidence>
<keyword evidence="1" id="KW-0732">Signal</keyword>
<dbReference type="Gene3D" id="1.20.90.10">
    <property type="entry name" value="Phospholipase A2 domain"/>
    <property type="match status" value="1"/>
</dbReference>
<dbReference type="PANTHER" id="PTHR40787:SF3">
    <property type="entry name" value="PROTEIN TRANSPORT PROTEIN SEC39"/>
    <property type="match status" value="1"/>
</dbReference>
<gene>
    <name evidence="2" type="ORF">CFN78_04610</name>
</gene>
<sequence>MTATTLRRAVRRMAVTAAITGTLFAGAGTAQAQSIETTTDEYLFSTSLSQFSSIRAEQPNAGQLDWSSDACSWSPDQPLGFDFTGACHRHDFGYRNYKKQSRFTDANRLRIDDNFHADMKTMCNGNTVCNGAAWTYYQAVRNFGAS</sequence>
<dbReference type="OrthoDB" id="290927at2"/>
<dbReference type="InterPro" id="IPR015141">
    <property type="entry name" value="PLipase_A2_prok/fun"/>
</dbReference>
<feature type="signal peptide" evidence="1">
    <location>
        <begin position="1"/>
        <end position="32"/>
    </location>
</feature>
<keyword evidence="3" id="KW-1185">Reference proteome</keyword>
<organism evidence="2 3">
    <name type="scientific">Amycolatopsis antarctica</name>
    <dbReference type="NCBI Taxonomy" id="1854586"/>
    <lineage>
        <taxon>Bacteria</taxon>
        <taxon>Bacillati</taxon>
        <taxon>Actinomycetota</taxon>
        <taxon>Actinomycetes</taxon>
        <taxon>Pseudonocardiales</taxon>
        <taxon>Pseudonocardiaceae</taxon>
        <taxon>Amycolatopsis</taxon>
    </lineage>
</organism>
<dbReference type="EMBL" id="NKYE01000002">
    <property type="protein sequence ID" value="OZM74647.1"/>
    <property type="molecule type" value="Genomic_DNA"/>
</dbReference>
<dbReference type="RefSeq" id="WP_094861544.1">
    <property type="nucleotide sequence ID" value="NZ_NKYE01000002.1"/>
</dbReference>
<dbReference type="Pfam" id="PF09056">
    <property type="entry name" value="Phospholip_A2_3"/>
    <property type="match status" value="1"/>
</dbReference>
<comment type="caution">
    <text evidence="2">The sequence shown here is derived from an EMBL/GenBank/DDBJ whole genome shotgun (WGS) entry which is preliminary data.</text>
</comment>
<protein>
    <submittedName>
        <fullName evidence="2">Phospholipase</fullName>
    </submittedName>
</protein>
<evidence type="ECO:0000313" key="2">
    <source>
        <dbReference type="EMBL" id="OZM74647.1"/>
    </source>
</evidence>
<dbReference type="InterPro" id="IPR036444">
    <property type="entry name" value="PLipase_A2_dom_sf"/>
</dbReference>